<keyword evidence="1" id="KW-1133">Transmembrane helix</keyword>
<feature type="transmembrane region" description="Helical" evidence="1">
    <location>
        <begin position="131"/>
        <end position="158"/>
    </location>
</feature>
<feature type="transmembrane region" description="Helical" evidence="1">
    <location>
        <begin position="26"/>
        <end position="48"/>
    </location>
</feature>
<proteinExistence type="predicted"/>
<evidence type="ECO:0000313" key="3">
    <source>
        <dbReference type="Proteomes" id="UP000242287"/>
    </source>
</evidence>
<dbReference type="AlphaFoldDB" id="A0A2A9N7N2"/>
<evidence type="ECO:0000256" key="1">
    <source>
        <dbReference type="SAM" id="Phobius"/>
    </source>
</evidence>
<feature type="transmembrane region" description="Helical" evidence="1">
    <location>
        <begin position="60"/>
        <end position="82"/>
    </location>
</feature>
<dbReference type="EMBL" id="KZ302230">
    <property type="protein sequence ID" value="PFH46139.1"/>
    <property type="molecule type" value="Genomic_DNA"/>
</dbReference>
<feature type="transmembrane region" description="Helical" evidence="1">
    <location>
        <begin position="94"/>
        <end position="119"/>
    </location>
</feature>
<keyword evidence="1" id="KW-0472">Membrane</keyword>
<keyword evidence="3" id="KW-1185">Reference proteome</keyword>
<name>A0A2A9N7N2_9AGAR</name>
<sequence>MSETYPDALHLPPPGLNFISVVQPSLGILIAALTGTAILVPLWVILFFFSTKQLRRKPIFIMNVISIMLGVTLGISTTYIMYQEITNPQSSFGHVMPACQCLITITPSFVESILLFRLLAVYPYHATSSCVFISIFFPLICIKIARVVSVAMFVYHFVVVYDEAASPFNALQVVWLNQIHFLKIEYLLQVIDNT</sequence>
<evidence type="ECO:0000313" key="2">
    <source>
        <dbReference type="EMBL" id="PFH46139.1"/>
    </source>
</evidence>
<protein>
    <submittedName>
        <fullName evidence="2">Uncharacterized protein</fullName>
    </submittedName>
</protein>
<accession>A0A2A9N7N2</accession>
<organism evidence="2 3">
    <name type="scientific">Amanita thiersii Skay4041</name>
    <dbReference type="NCBI Taxonomy" id="703135"/>
    <lineage>
        <taxon>Eukaryota</taxon>
        <taxon>Fungi</taxon>
        <taxon>Dikarya</taxon>
        <taxon>Basidiomycota</taxon>
        <taxon>Agaricomycotina</taxon>
        <taxon>Agaricomycetes</taxon>
        <taxon>Agaricomycetidae</taxon>
        <taxon>Agaricales</taxon>
        <taxon>Pluteineae</taxon>
        <taxon>Amanitaceae</taxon>
        <taxon>Amanita</taxon>
    </lineage>
</organism>
<dbReference type="OrthoDB" id="2548432at2759"/>
<dbReference type="Proteomes" id="UP000242287">
    <property type="component" value="Unassembled WGS sequence"/>
</dbReference>
<reference evidence="2 3" key="1">
    <citation type="submission" date="2014-02" db="EMBL/GenBank/DDBJ databases">
        <title>Transposable element dynamics among asymbiotic and ectomycorrhizal Amanita fungi.</title>
        <authorList>
            <consortium name="DOE Joint Genome Institute"/>
            <person name="Hess J."/>
            <person name="Skrede I."/>
            <person name="Wolfe B."/>
            <person name="LaButti K."/>
            <person name="Ohm R.A."/>
            <person name="Grigoriev I.V."/>
            <person name="Pringle A."/>
        </authorList>
    </citation>
    <scope>NUCLEOTIDE SEQUENCE [LARGE SCALE GENOMIC DNA]</scope>
    <source>
        <strain evidence="2 3">SKay4041</strain>
    </source>
</reference>
<keyword evidence="1" id="KW-0812">Transmembrane</keyword>
<gene>
    <name evidence="2" type="ORF">AMATHDRAFT_156174</name>
</gene>